<dbReference type="EMBL" id="DTEN01000071">
    <property type="protein sequence ID" value="HGI74401.1"/>
    <property type="molecule type" value="Genomic_DNA"/>
</dbReference>
<dbReference type="GO" id="GO:0004853">
    <property type="term" value="F:uroporphyrinogen decarboxylase activity"/>
    <property type="evidence" value="ECO:0007669"/>
    <property type="project" value="InterPro"/>
</dbReference>
<organism evidence="2">
    <name type="scientific">Candidatus Caldatribacterium californiense</name>
    <dbReference type="NCBI Taxonomy" id="1454726"/>
    <lineage>
        <taxon>Bacteria</taxon>
        <taxon>Pseudomonadati</taxon>
        <taxon>Atribacterota</taxon>
        <taxon>Atribacteria</taxon>
        <taxon>Atribacterales</taxon>
        <taxon>Candidatus Caldatribacteriaceae</taxon>
        <taxon>Candidatus Caldatribacterium</taxon>
    </lineage>
</organism>
<dbReference type="InterPro" id="IPR038071">
    <property type="entry name" value="UROD/MetE-like_sf"/>
</dbReference>
<comment type="caution">
    <text evidence="2">The sequence shown here is derived from an EMBL/GenBank/DDBJ whole genome shotgun (WGS) entry which is preliminary data.</text>
</comment>
<dbReference type="PANTHER" id="PTHR47099">
    <property type="entry name" value="METHYLCOBAMIDE:COM METHYLTRANSFERASE MTBA"/>
    <property type="match status" value="1"/>
</dbReference>
<accession>A0A7V4DG22</accession>
<name>A0A7V4DG22_9BACT</name>
<gene>
    <name evidence="2" type="ORF">ENU96_01785</name>
</gene>
<dbReference type="PANTHER" id="PTHR47099:SF1">
    <property type="entry name" value="METHYLCOBAMIDE:COM METHYLTRANSFERASE MTBA"/>
    <property type="match status" value="1"/>
</dbReference>
<dbReference type="InterPro" id="IPR000257">
    <property type="entry name" value="Uroporphyrinogen_deCOase"/>
</dbReference>
<dbReference type="InterPro" id="IPR052024">
    <property type="entry name" value="Methanogen_methyltrans"/>
</dbReference>
<feature type="domain" description="Uroporphyrinogen decarboxylase (URO-D)" evidence="1">
    <location>
        <begin position="19"/>
        <end position="221"/>
    </location>
</feature>
<dbReference type="AlphaFoldDB" id="A0A7V4DG22"/>
<protein>
    <recommendedName>
        <fullName evidence="1">Uroporphyrinogen decarboxylase (URO-D) domain-containing protein</fullName>
    </recommendedName>
</protein>
<proteinExistence type="predicted"/>
<reference evidence="2" key="1">
    <citation type="journal article" date="2020" name="mSystems">
        <title>Genome- and Community-Level Interaction Insights into Carbon Utilization and Element Cycling Functions of Hydrothermarchaeota in Hydrothermal Sediment.</title>
        <authorList>
            <person name="Zhou Z."/>
            <person name="Liu Y."/>
            <person name="Xu W."/>
            <person name="Pan J."/>
            <person name="Luo Z.H."/>
            <person name="Li M."/>
        </authorList>
    </citation>
    <scope>NUCLEOTIDE SEQUENCE [LARGE SCALE GENOMIC DNA]</scope>
    <source>
        <strain evidence="2">SpSt-716</strain>
    </source>
</reference>
<dbReference type="Gene3D" id="3.20.20.210">
    <property type="match status" value="1"/>
</dbReference>
<evidence type="ECO:0000313" key="2">
    <source>
        <dbReference type="EMBL" id="HGI74401.1"/>
    </source>
</evidence>
<dbReference type="Pfam" id="PF01208">
    <property type="entry name" value="URO-D"/>
    <property type="match status" value="1"/>
</dbReference>
<dbReference type="GO" id="GO:0006779">
    <property type="term" value="P:porphyrin-containing compound biosynthetic process"/>
    <property type="evidence" value="ECO:0007669"/>
    <property type="project" value="InterPro"/>
</dbReference>
<sequence>MRKSGYAVVGNLGWTEVFGMAWYLRGFENFMIDLIARKEFAHALLRRITDYQKARYLKFLEIVGNVIDVILFADDLGGQHGLFISPSTYREMIKPCHAEIIQSVRSKTRARIMFHSCGSVTPLLDDFVELGVDILNPVQVSAKRMDTLALKKRYGKRLSFWGAVDTQRILPHGIPEEVRKEVRLRISHLAPGGGYVVAPVHVVQADVPPGNVIAMCQAAKESGKE</sequence>
<evidence type="ECO:0000259" key="1">
    <source>
        <dbReference type="Pfam" id="PF01208"/>
    </source>
</evidence>
<dbReference type="SUPFAM" id="SSF51726">
    <property type="entry name" value="UROD/MetE-like"/>
    <property type="match status" value="1"/>
</dbReference>